<keyword evidence="1" id="KW-1133">Transmembrane helix</keyword>
<dbReference type="CDD" id="cd00761">
    <property type="entry name" value="Glyco_tranf_GTA_type"/>
    <property type="match status" value="1"/>
</dbReference>
<organism evidence="3 4">
    <name type="scientific">Microbacterium arborescens</name>
    <dbReference type="NCBI Taxonomy" id="33883"/>
    <lineage>
        <taxon>Bacteria</taxon>
        <taxon>Bacillati</taxon>
        <taxon>Actinomycetota</taxon>
        <taxon>Actinomycetes</taxon>
        <taxon>Micrococcales</taxon>
        <taxon>Microbacteriaceae</taxon>
        <taxon>Microbacterium</taxon>
    </lineage>
</organism>
<gene>
    <name evidence="3" type="ORF">A9Z40_15150</name>
</gene>
<proteinExistence type="predicted"/>
<dbReference type="Gene3D" id="3.90.550.10">
    <property type="entry name" value="Spore Coat Polysaccharide Biosynthesis Protein SpsA, Chain A"/>
    <property type="match status" value="1"/>
</dbReference>
<dbReference type="InterPro" id="IPR001173">
    <property type="entry name" value="Glyco_trans_2-like"/>
</dbReference>
<keyword evidence="4" id="KW-1185">Reference proteome</keyword>
<evidence type="ECO:0000313" key="3">
    <source>
        <dbReference type="EMBL" id="OAZ42843.1"/>
    </source>
</evidence>
<evidence type="ECO:0000256" key="1">
    <source>
        <dbReference type="SAM" id="Phobius"/>
    </source>
</evidence>
<accession>A0ABX2WK03</accession>
<dbReference type="InterPro" id="IPR029044">
    <property type="entry name" value="Nucleotide-diphossugar_trans"/>
</dbReference>
<dbReference type="SUPFAM" id="SSF53448">
    <property type="entry name" value="Nucleotide-diphospho-sugar transferases"/>
    <property type="match status" value="1"/>
</dbReference>
<reference evidence="4" key="1">
    <citation type="submission" date="2016-06" db="EMBL/GenBank/DDBJ databases">
        <title>Genome sequencing of cellulolytic organisms.</title>
        <authorList>
            <person name="Bohra V."/>
            <person name="Dafale N.A."/>
            <person name="Purohit H.J."/>
        </authorList>
    </citation>
    <scope>NUCLEOTIDE SEQUENCE [LARGE SCALE GENOMIC DNA]</scope>
    <source>
        <strain evidence="4">ND21</strain>
    </source>
</reference>
<comment type="caution">
    <text evidence="3">The sequence shown here is derived from an EMBL/GenBank/DDBJ whole genome shotgun (WGS) entry which is preliminary data.</text>
</comment>
<dbReference type="Proteomes" id="UP000093918">
    <property type="component" value="Unassembled WGS sequence"/>
</dbReference>
<protein>
    <recommendedName>
        <fullName evidence="2">Glycosyltransferase 2-like domain-containing protein</fullName>
    </recommendedName>
</protein>
<feature type="transmembrane region" description="Helical" evidence="1">
    <location>
        <begin position="371"/>
        <end position="391"/>
    </location>
</feature>
<keyword evidence="1" id="KW-0472">Membrane</keyword>
<keyword evidence="1" id="KW-0812">Transmembrane</keyword>
<evidence type="ECO:0000313" key="4">
    <source>
        <dbReference type="Proteomes" id="UP000093918"/>
    </source>
</evidence>
<dbReference type="EMBL" id="LZEM01000011">
    <property type="protein sequence ID" value="OAZ42843.1"/>
    <property type="molecule type" value="Genomic_DNA"/>
</dbReference>
<sequence>MPVTERTVDIIIAVHDVRRNIRRAVGSVLSDDDSSIRVLIVCHNLPETDVRAELADVIGRAPERVRFLQLDDGIPSPSGPFNLGLAASDADYVGIMGSDDELDPGAAAQWRATAERFRADAVIAKVVRGDRRALVRSPAKRVWKSGVLDFAKDRLPYRSAPLGLMRRDAVERLQLRLMDGARSGGDLPFVTRLWALGRVVPAAGVAAYIEHADAPVRVTWDPKPVRQELSAIREVLGSGFIRSLVPGYRDALATKLLRRNLMDTVRIRDGGRGFTRDDVNAFREVVDMIESISPRSLGYIASIHRLTVDELRRDEPDLETVYRLSEQMANPRQWGMVRPARLTAFLHAQAQPRYVAASALIKVGASRFLPLARNTAVGVGLMLVTILALTLRRR</sequence>
<dbReference type="Pfam" id="PF00535">
    <property type="entry name" value="Glycos_transf_2"/>
    <property type="match status" value="1"/>
</dbReference>
<feature type="domain" description="Glycosyltransferase 2-like" evidence="2">
    <location>
        <begin position="10"/>
        <end position="172"/>
    </location>
</feature>
<name>A0ABX2WK03_9MICO</name>
<evidence type="ECO:0000259" key="2">
    <source>
        <dbReference type="Pfam" id="PF00535"/>
    </source>
</evidence>